<evidence type="ECO:0000313" key="1">
    <source>
        <dbReference type="EMBL" id="MBF6057991.1"/>
    </source>
</evidence>
<dbReference type="Proteomes" id="UP001193680">
    <property type="component" value="Unassembled WGS sequence"/>
</dbReference>
<evidence type="ECO:0000313" key="2">
    <source>
        <dbReference type="Proteomes" id="UP001193680"/>
    </source>
</evidence>
<keyword evidence="2" id="KW-1185">Reference proteome</keyword>
<accession>A0ABS0C191</accession>
<organism evidence="1 2">
    <name type="scientific">Thiomicrorhabdus heinhorstiae</name>
    <dbReference type="NCBI Taxonomy" id="2748010"/>
    <lineage>
        <taxon>Bacteria</taxon>
        <taxon>Pseudomonadati</taxon>
        <taxon>Pseudomonadota</taxon>
        <taxon>Gammaproteobacteria</taxon>
        <taxon>Thiotrichales</taxon>
        <taxon>Piscirickettsiaceae</taxon>
        <taxon>Thiomicrorhabdus</taxon>
    </lineage>
</organism>
<dbReference type="RefSeq" id="WP_185978137.1">
    <property type="nucleotide sequence ID" value="NZ_JACBGI020000009.1"/>
</dbReference>
<name>A0ABS0C191_9GAMM</name>
<reference evidence="1 2" key="1">
    <citation type="submission" date="2020-06" db="EMBL/GenBank/DDBJ databases">
        <authorList>
            <person name="Scott K."/>
        </authorList>
    </citation>
    <scope>NUCLEOTIDE SEQUENCE [LARGE SCALE GENOMIC DNA]</scope>
    <source>
        <strain evidence="1 2">HH1</strain>
    </source>
</reference>
<gene>
    <name evidence="1" type="ORF">H8792_006505</name>
</gene>
<sequence>MSLQISQKNVPGLLHLRGKKLNEILASFDAADLQVFQYKSLAENQFVAKLGEEELYVCADGSVSVSTEHNQYAFRRGDAIFEVAGNWKNLMAEVCIYDFRQSCPGDFLMVAMAGISAWLLIPEEGKPLILGCDPTFGHYLLETLTKQIETSPFLKTERENDD</sequence>
<comment type="caution">
    <text evidence="1">The sequence shown here is derived from an EMBL/GenBank/DDBJ whole genome shotgun (WGS) entry which is preliminary data.</text>
</comment>
<reference evidence="1 2" key="2">
    <citation type="submission" date="2020-11" db="EMBL/GenBank/DDBJ databases">
        <title>Sulfur oxidizing isolate from Hospital Hole Sinkhole.</title>
        <authorList>
            <person name="Scott K.M."/>
        </authorList>
    </citation>
    <scope>NUCLEOTIDE SEQUENCE [LARGE SCALE GENOMIC DNA]</scope>
    <source>
        <strain evidence="1 2">HH1</strain>
    </source>
</reference>
<dbReference type="EMBL" id="JACBGI020000009">
    <property type="protein sequence ID" value="MBF6057991.1"/>
    <property type="molecule type" value="Genomic_DNA"/>
</dbReference>
<proteinExistence type="predicted"/>
<protein>
    <submittedName>
        <fullName evidence="1">Uncharacterized protein</fullName>
    </submittedName>
</protein>